<dbReference type="Gene3D" id="3.30.420.10">
    <property type="entry name" value="Ribonuclease H-like superfamily/Ribonuclease H"/>
    <property type="match status" value="1"/>
</dbReference>
<dbReference type="Pfam" id="PF13456">
    <property type="entry name" value="RVT_3"/>
    <property type="match status" value="1"/>
</dbReference>
<protein>
    <recommendedName>
        <fullName evidence="1">RNase H type-1 domain-containing protein</fullName>
    </recommendedName>
</protein>
<dbReference type="InterPro" id="IPR036397">
    <property type="entry name" value="RNaseH_sf"/>
</dbReference>
<dbReference type="GO" id="GO:0004523">
    <property type="term" value="F:RNA-DNA hybrid ribonuclease activity"/>
    <property type="evidence" value="ECO:0007669"/>
    <property type="project" value="InterPro"/>
</dbReference>
<feature type="non-terminal residue" evidence="2">
    <location>
        <position position="91"/>
    </location>
</feature>
<feature type="domain" description="RNase H type-1" evidence="1">
    <location>
        <begin position="36"/>
        <end position="76"/>
    </location>
</feature>
<dbReference type="InterPro" id="IPR002156">
    <property type="entry name" value="RNaseH_domain"/>
</dbReference>
<reference evidence="2 3" key="1">
    <citation type="journal article" date="2017" name="Curr. Biol.">
        <title>The Evolution of Venom by Co-option of Single-Copy Genes.</title>
        <authorList>
            <person name="Martinson E.O."/>
            <person name="Mrinalini"/>
            <person name="Kelkar Y.D."/>
            <person name="Chang C.H."/>
            <person name="Werren J.H."/>
        </authorList>
    </citation>
    <scope>NUCLEOTIDE SEQUENCE [LARGE SCALE GENOMIC DNA]</scope>
    <source>
        <strain evidence="2 3">Alberta</strain>
        <tissue evidence="2">Whole body</tissue>
    </source>
</reference>
<accession>A0A232EEW7</accession>
<evidence type="ECO:0000313" key="3">
    <source>
        <dbReference type="Proteomes" id="UP000215335"/>
    </source>
</evidence>
<dbReference type="AlphaFoldDB" id="A0A232EEW7"/>
<evidence type="ECO:0000313" key="2">
    <source>
        <dbReference type="EMBL" id="OXU16883.1"/>
    </source>
</evidence>
<organism evidence="2 3">
    <name type="scientific">Trichomalopsis sarcophagae</name>
    <dbReference type="NCBI Taxonomy" id="543379"/>
    <lineage>
        <taxon>Eukaryota</taxon>
        <taxon>Metazoa</taxon>
        <taxon>Ecdysozoa</taxon>
        <taxon>Arthropoda</taxon>
        <taxon>Hexapoda</taxon>
        <taxon>Insecta</taxon>
        <taxon>Pterygota</taxon>
        <taxon>Neoptera</taxon>
        <taxon>Endopterygota</taxon>
        <taxon>Hymenoptera</taxon>
        <taxon>Apocrita</taxon>
        <taxon>Proctotrupomorpha</taxon>
        <taxon>Chalcidoidea</taxon>
        <taxon>Pteromalidae</taxon>
        <taxon>Pteromalinae</taxon>
        <taxon>Trichomalopsis</taxon>
    </lineage>
</organism>
<sequence length="91" mass="10342">MTNFQTNSLGLNNTILTVSTPTLQTFYFENKNIILKQKLSNLTTNTESELYAVLMALRYIKSNNIKNSVIFSDSNQALPAKSRQLRVIEIN</sequence>
<keyword evidence="3" id="KW-1185">Reference proteome</keyword>
<dbReference type="GO" id="GO:0003676">
    <property type="term" value="F:nucleic acid binding"/>
    <property type="evidence" value="ECO:0007669"/>
    <property type="project" value="InterPro"/>
</dbReference>
<gene>
    <name evidence="2" type="ORF">TSAR_012708</name>
</gene>
<dbReference type="EMBL" id="NNAY01005212">
    <property type="protein sequence ID" value="OXU16883.1"/>
    <property type="molecule type" value="Genomic_DNA"/>
</dbReference>
<comment type="caution">
    <text evidence="2">The sequence shown here is derived from an EMBL/GenBank/DDBJ whole genome shotgun (WGS) entry which is preliminary data.</text>
</comment>
<evidence type="ECO:0000259" key="1">
    <source>
        <dbReference type="Pfam" id="PF13456"/>
    </source>
</evidence>
<dbReference type="InterPro" id="IPR012337">
    <property type="entry name" value="RNaseH-like_sf"/>
</dbReference>
<dbReference type="SUPFAM" id="SSF53098">
    <property type="entry name" value="Ribonuclease H-like"/>
    <property type="match status" value="1"/>
</dbReference>
<dbReference type="Proteomes" id="UP000215335">
    <property type="component" value="Unassembled WGS sequence"/>
</dbReference>
<name>A0A232EEW7_9HYME</name>
<proteinExistence type="predicted"/>